<name>A0AAD1VTP3_PELCU</name>
<dbReference type="Proteomes" id="UP001295444">
    <property type="component" value="Chromosome 02"/>
</dbReference>
<reference evidence="2" key="1">
    <citation type="submission" date="2022-03" db="EMBL/GenBank/DDBJ databases">
        <authorList>
            <person name="Alioto T."/>
            <person name="Alioto T."/>
            <person name="Gomez Garrido J."/>
        </authorList>
    </citation>
    <scope>NUCLEOTIDE SEQUENCE</scope>
</reference>
<protein>
    <submittedName>
        <fullName evidence="2">Uncharacterized protein</fullName>
    </submittedName>
</protein>
<evidence type="ECO:0000313" key="3">
    <source>
        <dbReference type="Proteomes" id="UP001295444"/>
    </source>
</evidence>
<accession>A0AAD1VTP3</accession>
<evidence type="ECO:0000256" key="1">
    <source>
        <dbReference type="SAM" id="MobiDB-lite"/>
    </source>
</evidence>
<feature type="region of interest" description="Disordered" evidence="1">
    <location>
        <begin position="34"/>
        <end position="64"/>
    </location>
</feature>
<feature type="compositionally biased region" description="Low complexity" evidence="1">
    <location>
        <begin position="84"/>
        <end position="94"/>
    </location>
</feature>
<proteinExistence type="predicted"/>
<evidence type="ECO:0000313" key="2">
    <source>
        <dbReference type="EMBL" id="CAH2250361.1"/>
    </source>
</evidence>
<dbReference type="EMBL" id="OW240913">
    <property type="protein sequence ID" value="CAH2250361.1"/>
    <property type="molecule type" value="Genomic_DNA"/>
</dbReference>
<feature type="region of interest" description="Disordered" evidence="1">
    <location>
        <begin position="80"/>
        <end position="110"/>
    </location>
</feature>
<feature type="compositionally biased region" description="Polar residues" evidence="1">
    <location>
        <begin position="38"/>
        <end position="56"/>
    </location>
</feature>
<keyword evidence="3" id="KW-1185">Reference proteome</keyword>
<gene>
    <name evidence="2" type="ORF">PECUL_23A009944</name>
</gene>
<sequence length="110" mass="12184">MGAKMIQSSVIHMKRLPGQRVMRGLTRRYRPHKWRAVGSTQRRTSDTCKVQRTPSPGKTLDLEGPQARGLKVPALALIRGRGGTTSTRGCTAGRLNISEHSHTQQRTGVR</sequence>
<dbReference type="AlphaFoldDB" id="A0AAD1VTP3"/>
<organism evidence="2 3">
    <name type="scientific">Pelobates cultripes</name>
    <name type="common">Western spadefoot toad</name>
    <dbReference type="NCBI Taxonomy" id="61616"/>
    <lineage>
        <taxon>Eukaryota</taxon>
        <taxon>Metazoa</taxon>
        <taxon>Chordata</taxon>
        <taxon>Craniata</taxon>
        <taxon>Vertebrata</taxon>
        <taxon>Euteleostomi</taxon>
        <taxon>Amphibia</taxon>
        <taxon>Batrachia</taxon>
        <taxon>Anura</taxon>
        <taxon>Pelobatoidea</taxon>
        <taxon>Pelobatidae</taxon>
        <taxon>Pelobates</taxon>
    </lineage>
</organism>